<comment type="caution">
    <text evidence="3">The sequence shown here is derived from an EMBL/GenBank/DDBJ whole genome shotgun (WGS) entry which is preliminary data.</text>
</comment>
<keyword evidence="2" id="KW-1133">Transmembrane helix</keyword>
<proteinExistence type="predicted"/>
<sequence>DSKDSVSISADTDLSTKSSRGPQPPSLGPLKSQYPPKDTSTHPNTTQATLSYAAGRLFIISFLICLFAFLLYILSSSPNIFSFCK</sequence>
<dbReference type="Proteomes" id="UP000244722">
    <property type="component" value="Unassembled WGS sequence"/>
</dbReference>
<dbReference type="EMBL" id="NESQ01000284">
    <property type="protein sequence ID" value="PUU74640.1"/>
    <property type="molecule type" value="Genomic_DNA"/>
</dbReference>
<gene>
    <name evidence="3" type="ORF">B9Z19DRAFT_896528</name>
</gene>
<organism evidence="3 4">
    <name type="scientific">Tuber borchii</name>
    <name type="common">White truffle</name>
    <dbReference type="NCBI Taxonomy" id="42251"/>
    <lineage>
        <taxon>Eukaryota</taxon>
        <taxon>Fungi</taxon>
        <taxon>Dikarya</taxon>
        <taxon>Ascomycota</taxon>
        <taxon>Pezizomycotina</taxon>
        <taxon>Pezizomycetes</taxon>
        <taxon>Pezizales</taxon>
        <taxon>Tuberaceae</taxon>
        <taxon>Tuber</taxon>
    </lineage>
</organism>
<dbReference type="OrthoDB" id="5475932at2759"/>
<feature type="non-terminal residue" evidence="3">
    <location>
        <position position="1"/>
    </location>
</feature>
<evidence type="ECO:0000256" key="1">
    <source>
        <dbReference type="SAM" id="MobiDB-lite"/>
    </source>
</evidence>
<accession>A0A2T6ZGL4</accession>
<keyword evidence="2" id="KW-0812">Transmembrane</keyword>
<keyword evidence="2" id="KW-0472">Membrane</keyword>
<evidence type="ECO:0000313" key="4">
    <source>
        <dbReference type="Proteomes" id="UP000244722"/>
    </source>
</evidence>
<feature type="region of interest" description="Disordered" evidence="1">
    <location>
        <begin position="1"/>
        <end position="45"/>
    </location>
</feature>
<evidence type="ECO:0000313" key="3">
    <source>
        <dbReference type="EMBL" id="PUU74640.1"/>
    </source>
</evidence>
<name>A0A2T6ZGL4_TUBBO</name>
<reference evidence="3 4" key="1">
    <citation type="submission" date="2017-04" db="EMBL/GenBank/DDBJ databases">
        <title>Draft genome sequence of Tuber borchii Vittad., a whitish edible truffle.</title>
        <authorList>
            <consortium name="DOE Joint Genome Institute"/>
            <person name="Murat C."/>
            <person name="Kuo A."/>
            <person name="Barry K.W."/>
            <person name="Clum A."/>
            <person name="Dockter R.B."/>
            <person name="Fauchery L."/>
            <person name="Iotti M."/>
            <person name="Kohler A."/>
            <person name="Labutti K."/>
            <person name="Lindquist E.A."/>
            <person name="Lipzen A."/>
            <person name="Ohm R.A."/>
            <person name="Wang M."/>
            <person name="Grigoriev I.V."/>
            <person name="Zambonelli A."/>
            <person name="Martin F.M."/>
        </authorList>
    </citation>
    <scope>NUCLEOTIDE SEQUENCE [LARGE SCALE GENOMIC DNA]</scope>
    <source>
        <strain evidence="3 4">Tbo3840</strain>
    </source>
</reference>
<evidence type="ECO:0000256" key="2">
    <source>
        <dbReference type="SAM" id="Phobius"/>
    </source>
</evidence>
<dbReference type="AlphaFoldDB" id="A0A2T6ZGL4"/>
<feature type="non-terminal residue" evidence="3">
    <location>
        <position position="85"/>
    </location>
</feature>
<feature type="compositionally biased region" description="Polar residues" evidence="1">
    <location>
        <begin position="1"/>
        <end position="21"/>
    </location>
</feature>
<feature type="transmembrane region" description="Helical" evidence="2">
    <location>
        <begin position="53"/>
        <end position="75"/>
    </location>
</feature>
<protein>
    <submittedName>
        <fullName evidence="3">Uncharacterized protein</fullName>
    </submittedName>
</protein>
<keyword evidence="4" id="KW-1185">Reference proteome</keyword>